<accession>A0ABR3QDP3</accession>
<dbReference type="InterPro" id="IPR029058">
    <property type="entry name" value="AB_hydrolase_fold"/>
</dbReference>
<dbReference type="EMBL" id="JBBXJM010000001">
    <property type="protein sequence ID" value="KAL1412834.1"/>
    <property type="molecule type" value="Genomic_DNA"/>
</dbReference>
<dbReference type="Proteomes" id="UP001565368">
    <property type="component" value="Unassembled WGS sequence"/>
</dbReference>
<evidence type="ECO:0008006" key="4">
    <source>
        <dbReference type="Google" id="ProtNLM"/>
    </source>
</evidence>
<organism evidence="2 3">
    <name type="scientific">Vanrija albida</name>
    <dbReference type="NCBI Taxonomy" id="181172"/>
    <lineage>
        <taxon>Eukaryota</taxon>
        <taxon>Fungi</taxon>
        <taxon>Dikarya</taxon>
        <taxon>Basidiomycota</taxon>
        <taxon>Agaricomycotina</taxon>
        <taxon>Tremellomycetes</taxon>
        <taxon>Trichosporonales</taxon>
        <taxon>Trichosporonaceae</taxon>
        <taxon>Vanrija</taxon>
    </lineage>
</organism>
<proteinExistence type="predicted"/>
<dbReference type="SUPFAM" id="SSF53474">
    <property type="entry name" value="alpha/beta-Hydrolases"/>
    <property type="match status" value="1"/>
</dbReference>
<comment type="caution">
    <text evidence="2">The sequence shown here is derived from an EMBL/GenBank/DDBJ whole genome shotgun (WGS) entry which is preliminary data.</text>
</comment>
<dbReference type="RefSeq" id="XP_069212778.1">
    <property type="nucleotide sequence ID" value="XM_069349234.1"/>
</dbReference>
<evidence type="ECO:0000313" key="2">
    <source>
        <dbReference type="EMBL" id="KAL1412834.1"/>
    </source>
</evidence>
<gene>
    <name evidence="2" type="ORF">Q8F55_000583</name>
</gene>
<feature type="compositionally biased region" description="Pro residues" evidence="1">
    <location>
        <begin position="43"/>
        <end position="67"/>
    </location>
</feature>
<keyword evidence="3" id="KW-1185">Reference proteome</keyword>
<name>A0ABR3QDP3_9TREE</name>
<evidence type="ECO:0000313" key="3">
    <source>
        <dbReference type="Proteomes" id="UP001565368"/>
    </source>
</evidence>
<dbReference type="GeneID" id="95981626"/>
<feature type="region of interest" description="Disordered" evidence="1">
    <location>
        <begin position="1"/>
        <end position="114"/>
    </location>
</feature>
<reference evidence="2 3" key="1">
    <citation type="submission" date="2023-08" db="EMBL/GenBank/DDBJ databases">
        <title>Annotated Genome Sequence of Vanrija albida AlHP1.</title>
        <authorList>
            <person name="Herzog R."/>
        </authorList>
    </citation>
    <scope>NUCLEOTIDE SEQUENCE [LARGE SCALE GENOMIC DNA]</scope>
    <source>
        <strain evidence="2 3">AlHP1</strain>
    </source>
</reference>
<sequence>MAKRAKRQSRRAQPGEKSPIGVYPPFTGTVPPIPDGALRPFLPFLPHPETTAPPPPPRPDLAPPPPGFTRSYHAAPAAYPKELKEATGAASRLPSPFRKSAPSENETKEERSARVTAESVECIRIRTDATQWSLDEAKAAAPPGLWLAAERWRRDKPTGGVTLVCTHANGLHKEHWHPILHDILARPAAATEAFGTLAPLTGGQVTIDEIWLLDDTNHGASVDLNAGRLGAAQSWVDDSRDVLNFVQHVLPRVDDDAGWQLRWGAATGAGRPRTVIGLGHSFGGNGLVQAAHARPDLFSGLFLVDPMTPNHFVNHDDAVRNPLQSYYMVPAAMRRRDIWPSRAEAYKALRDSPFFAPWADSIFDLYMTHGIVPVDYSKPDGAVTLATPAWCEAAVFCEPGGPGIGWAKLKSLSMPVAFAMAGDTSATSGPGKGPGRTHEMVWRAALSRNEIIVDAGHLVVQERPVDTADSLWRFLSTLSAGKWGASEGEIRAAYDAAAPPRPRL</sequence>
<protein>
    <recommendedName>
        <fullName evidence="4">AB hydrolase-1 domain-containing protein</fullName>
    </recommendedName>
</protein>
<evidence type="ECO:0000256" key="1">
    <source>
        <dbReference type="SAM" id="MobiDB-lite"/>
    </source>
</evidence>
<feature type="compositionally biased region" description="Basic residues" evidence="1">
    <location>
        <begin position="1"/>
        <end position="10"/>
    </location>
</feature>
<dbReference type="Gene3D" id="3.40.50.1820">
    <property type="entry name" value="alpha/beta hydrolase"/>
    <property type="match status" value="1"/>
</dbReference>